<dbReference type="InterPro" id="IPR036156">
    <property type="entry name" value="Beta-gal/glucu_dom_sf"/>
</dbReference>
<dbReference type="GO" id="GO:0005576">
    <property type="term" value="C:extracellular region"/>
    <property type="evidence" value="ECO:0007669"/>
    <property type="project" value="UniProtKB-SubCell"/>
</dbReference>
<dbReference type="Proteomes" id="UP000807353">
    <property type="component" value="Unassembled WGS sequence"/>
</dbReference>
<dbReference type="SUPFAM" id="SSF49785">
    <property type="entry name" value="Galactose-binding domain-like"/>
    <property type="match status" value="1"/>
</dbReference>
<evidence type="ECO:0000259" key="12">
    <source>
        <dbReference type="Pfam" id="PF22666"/>
    </source>
</evidence>
<dbReference type="SUPFAM" id="SSF49303">
    <property type="entry name" value="beta-Galactosidase/glucuronidase domain"/>
    <property type="match status" value="1"/>
</dbReference>
<dbReference type="InterPro" id="IPR008979">
    <property type="entry name" value="Galactose-bd-like_sf"/>
</dbReference>
<comment type="subunit">
    <text evidence="4">Homodimer.</text>
</comment>
<evidence type="ECO:0000256" key="1">
    <source>
        <dbReference type="ARBA" id="ARBA00000829"/>
    </source>
</evidence>
<evidence type="ECO:0000256" key="4">
    <source>
        <dbReference type="ARBA" id="ARBA00011738"/>
    </source>
</evidence>
<evidence type="ECO:0000256" key="3">
    <source>
        <dbReference type="ARBA" id="ARBA00007483"/>
    </source>
</evidence>
<feature type="compositionally biased region" description="Polar residues" evidence="11">
    <location>
        <begin position="239"/>
        <end position="253"/>
    </location>
</feature>
<sequence>MNLRDYNVLFLGFIFWSFLVPSVYGSSFDLSQLQWTLKNQNGTIHIPAAGPPSQAHLDLLNAGIITEPLLGINDFTQRWIVEENWTYTADISPFVQTLDPAAHQTTLLIFYGIDTVANISIGNHPVAWVNNEFRHYVFDITPLIASPNANSGDNNLTVSFESAWRYGLNVSTRSDAENFPGGSWFEYPIAYRWTRKTASDFGWDWGPAFVPSGIHKRAYFVSLSSKEGAAFQPSKEDTLQPQELLNPNDSENNIPGAPSSRPKANILGASDEVFVEEFSVDIYKVGQSFSVPPDQNADWAVNVTLALRSGQKIPPGLLTLSFPELNTKSTPFTVPSIPVSSKTPYWISVVWTIPDALPQRWYPHNLGTPKLYNLSIKLDIPKPSDELHARISILNLTTTTGFRTIELIQSPYSRGDVEGRGVTPGDQWHFEVNGKAFYSLGTNIIPFDPFYARITTDKVRWILESAVRSGQNMVRVWGGGAYQPSSADVAGGGYDFYSICDELGILAWSELIFSDTMYGINDFMLETIEPEVRQNVRRINRHPSNAQWAGGNEIEGIAIFDNNSFPNGHRYFNEASSIFVTLFQDFLHDIVVSETKSVPYTDCSTTKGVLSLDPYVLRFNNGTAGEIYGNTEHFNYDASQAFDYSTYPQARFVNEFG</sequence>
<name>A0A9P5XPN4_9AGAR</name>
<dbReference type="AlphaFoldDB" id="A0A9P5XPN4"/>
<comment type="caution">
    <text evidence="13">The sequence shown here is derived from an EMBL/GenBank/DDBJ whole genome shotgun (WGS) entry which is preliminary data.</text>
</comment>
<dbReference type="InterPro" id="IPR054593">
    <property type="entry name" value="Beta-mannosidase-like_N2"/>
</dbReference>
<dbReference type="SUPFAM" id="SSF51445">
    <property type="entry name" value="(Trans)glycosidases"/>
    <property type="match status" value="1"/>
</dbReference>
<evidence type="ECO:0000256" key="9">
    <source>
        <dbReference type="ARBA" id="ARBA00023295"/>
    </source>
</evidence>
<keyword evidence="7" id="KW-0964">Secreted</keyword>
<comment type="catalytic activity">
    <reaction evidence="1">
        <text>Hydrolysis of terminal, non-reducing beta-D-mannose residues in beta-D-mannosides.</text>
        <dbReference type="EC" id="3.2.1.25"/>
    </reaction>
</comment>
<accession>A0A9P5XPN4</accession>
<proteinExistence type="inferred from homology"/>
<dbReference type="Pfam" id="PF22666">
    <property type="entry name" value="Glyco_hydro_2_N2"/>
    <property type="match status" value="1"/>
</dbReference>
<evidence type="ECO:0000256" key="8">
    <source>
        <dbReference type="ARBA" id="ARBA00022801"/>
    </source>
</evidence>
<dbReference type="InterPro" id="IPR013783">
    <property type="entry name" value="Ig-like_fold"/>
</dbReference>
<evidence type="ECO:0000256" key="11">
    <source>
        <dbReference type="SAM" id="MobiDB-lite"/>
    </source>
</evidence>
<dbReference type="Gene3D" id="2.60.120.260">
    <property type="entry name" value="Galactose-binding domain-like"/>
    <property type="match status" value="1"/>
</dbReference>
<comment type="similarity">
    <text evidence="3">Belongs to the glycosyl hydrolase 2 family. Beta-mannosidase A subfamily.</text>
</comment>
<evidence type="ECO:0000256" key="2">
    <source>
        <dbReference type="ARBA" id="ARBA00004613"/>
    </source>
</evidence>
<reference evidence="13" key="1">
    <citation type="submission" date="2020-11" db="EMBL/GenBank/DDBJ databases">
        <authorList>
            <consortium name="DOE Joint Genome Institute"/>
            <person name="Ahrendt S."/>
            <person name="Riley R."/>
            <person name="Andreopoulos W."/>
            <person name="Labutti K."/>
            <person name="Pangilinan J."/>
            <person name="Ruiz-Duenas F.J."/>
            <person name="Barrasa J.M."/>
            <person name="Sanchez-Garcia M."/>
            <person name="Camarero S."/>
            <person name="Miyauchi S."/>
            <person name="Serrano A."/>
            <person name="Linde D."/>
            <person name="Babiker R."/>
            <person name="Drula E."/>
            <person name="Ayuso-Fernandez I."/>
            <person name="Pacheco R."/>
            <person name="Padilla G."/>
            <person name="Ferreira P."/>
            <person name="Barriuso J."/>
            <person name="Kellner H."/>
            <person name="Castanera R."/>
            <person name="Alfaro M."/>
            <person name="Ramirez L."/>
            <person name="Pisabarro A.G."/>
            <person name="Kuo A."/>
            <person name="Tritt A."/>
            <person name="Lipzen A."/>
            <person name="He G."/>
            <person name="Yan M."/>
            <person name="Ng V."/>
            <person name="Cullen D."/>
            <person name="Martin F."/>
            <person name="Rosso M.-N."/>
            <person name="Henrissat B."/>
            <person name="Hibbett D."/>
            <person name="Martinez A.T."/>
            <person name="Grigoriev I.V."/>
        </authorList>
    </citation>
    <scope>NUCLEOTIDE SEQUENCE</scope>
    <source>
        <strain evidence="13">CBS 247.69</strain>
    </source>
</reference>
<dbReference type="OrthoDB" id="2866996at2759"/>
<dbReference type="InterPro" id="IPR050887">
    <property type="entry name" value="Beta-mannosidase_GH2"/>
</dbReference>
<evidence type="ECO:0000313" key="14">
    <source>
        <dbReference type="Proteomes" id="UP000807353"/>
    </source>
</evidence>
<dbReference type="Gene3D" id="3.20.20.80">
    <property type="entry name" value="Glycosidases"/>
    <property type="match status" value="1"/>
</dbReference>
<feature type="domain" description="Beta-mannosidase-like galactose-binding" evidence="12">
    <location>
        <begin position="35"/>
        <end position="216"/>
    </location>
</feature>
<dbReference type="EMBL" id="MU150722">
    <property type="protein sequence ID" value="KAF9455372.1"/>
    <property type="molecule type" value="Genomic_DNA"/>
</dbReference>
<evidence type="ECO:0000256" key="10">
    <source>
        <dbReference type="ARBA" id="ARBA00031061"/>
    </source>
</evidence>
<evidence type="ECO:0000256" key="5">
    <source>
        <dbReference type="ARBA" id="ARBA00012754"/>
    </source>
</evidence>
<evidence type="ECO:0000256" key="6">
    <source>
        <dbReference type="ARBA" id="ARBA00021795"/>
    </source>
</evidence>
<dbReference type="GO" id="GO:0004567">
    <property type="term" value="F:beta-mannosidase activity"/>
    <property type="evidence" value="ECO:0007669"/>
    <property type="project" value="UniProtKB-EC"/>
</dbReference>
<dbReference type="Gene3D" id="2.60.40.10">
    <property type="entry name" value="Immunoglobulins"/>
    <property type="match status" value="1"/>
</dbReference>
<comment type="subcellular location">
    <subcellularLocation>
        <location evidence="2">Secreted</location>
    </subcellularLocation>
</comment>
<keyword evidence="14" id="KW-1185">Reference proteome</keyword>
<protein>
    <recommendedName>
        <fullName evidence="6">Beta-mannosidase A</fullName>
        <ecNumber evidence="5">3.2.1.25</ecNumber>
    </recommendedName>
    <alternativeName>
        <fullName evidence="10">Mannanase A</fullName>
    </alternativeName>
</protein>
<keyword evidence="9" id="KW-0326">Glycosidase</keyword>
<organism evidence="13 14">
    <name type="scientific">Collybia nuda</name>
    <dbReference type="NCBI Taxonomy" id="64659"/>
    <lineage>
        <taxon>Eukaryota</taxon>
        <taxon>Fungi</taxon>
        <taxon>Dikarya</taxon>
        <taxon>Basidiomycota</taxon>
        <taxon>Agaricomycotina</taxon>
        <taxon>Agaricomycetes</taxon>
        <taxon>Agaricomycetidae</taxon>
        <taxon>Agaricales</taxon>
        <taxon>Tricholomatineae</taxon>
        <taxon>Clitocybaceae</taxon>
        <taxon>Collybia</taxon>
    </lineage>
</organism>
<keyword evidence="8 13" id="KW-0378">Hydrolase</keyword>
<dbReference type="PANTHER" id="PTHR43730">
    <property type="entry name" value="BETA-MANNOSIDASE"/>
    <property type="match status" value="1"/>
</dbReference>
<evidence type="ECO:0000256" key="7">
    <source>
        <dbReference type="ARBA" id="ARBA00022525"/>
    </source>
</evidence>
<dbReference type="InterPro" id="IPR017853">
    <property type="entry name" value="GH"/>
</dbReference>
<dbReference type="GO" id="GO:0006516">
    <property type="term" value="P:glycoprotein catabolic process"/>
    <property type="evidence" value="ECO:0007669"/>
    <property type="project" value="TreeGrafter"/>
</dbReference>
<dbReference type="PANTHER" id="PTHR43730:SF5">
    <property type="entry name" value="BETA-MANNOSIDASE A"/>
    <property type="match status" value="1"/>
</dbReference>
<feature type="region of interest" description="Disordered" evidence="11">
    <location>
        <begin position="231"/>
        <end position="262"/>
    </location>
</feature>
<dbReference type="EC" id="3.2.1.25" evidence="5"/>
<gene>
    <name evidence="13" type="ORF">BDZ94DRAFT_1230949</name>
</gene>
<evidence type="ECO:0000313" key="13">
    <source>
        <dbReference type="EMBL" id="KAF9455372.1"/>
    </source>
</evidence>